<protein>
    <submittedName>
        <fullName evidence="2">Uncharacterized protein</fullName>
    </submittedName>
</protein>
<dbReference type="EMBL" id="JAIPUX010001232">
    <property type="protein sequence ID" value="KAH0624402.1"/>
    <property type="molecule type" value="Genomic_DNA"/>
</dbReference>
<feature type="non-terminal residue" evidence="2">
    <location>
        <position position="1"/>
    </location>
</feature>
<feature type="compositionally biased region" description="Polar residues" evidence="1">
    <location>
        <begin position="89"/>
        <end position="110"/>
    </location>
</feature>
<evidence type="ECO:0000256" key="1">
    <source>
        <dbReference type="SAM" id="MobiDB-lite"/>
    </source>
</evidence>
<evidence type="ECO:0000313" key="3">
    <source>
        <dbReference type="Proteomes" id="UP000826234"/>
    </source>
</evidence>
<sequence length="157" mass="16812">EDLPSTVKSIAVVIDLISGANASYPYFLRVSAASQVLEEEDSIILDLVAVPEPCMLDPVPPEQHVPKEFPDSPASSDETQIPAKAGQDDPSSGPVSMGYASQQSLANESQHGAMDRGGPVRRGGRLALADNEVFPERRARRGELIALTLMEDSKREG</sequence>
<accession>A0ABQ7T3U3</accession>
<comment type="caution">
    <text evidence="2">The sequence shown here is derived from an EMBL/GenBank/DDBJ whole genome shotgun (WGS) entry which is preliminary data.</text>
</comment>
<gene>
    <name evidence="2" type="ORF">JD844_031811</name>
</gene>
<feature type="region of interest" description="Disordered" evidence="1">
    <location>
        <begin position="55"/>
        <end position="137"/>
    </location>
</feature>
<evidence type="ECO:0000313" key="2">
    <source>
        <dbReference type="EMBL" id="KAH0624402.1"/>
    </source>
</evidence>
<organism evidence="2 3">
    <name type="scientific">Phrynosoma platyrhinos</name>
    <name type="common">Desert horned lizard</name>
    <dbReference type="NCBI Taxonomy" id="52577"/>
    <lineage>
        <taxon>Eukaryota</taxon>
        <taxon>Metazoa</taxon>
        <taxon>Chordata</taxon>
        <taxon>Craniata</taxon>
        <taxon>Vertebrata</taxon>
        <taxon>Euteleostomi</taxon>
        <taxon>Lepidosauria</taxon>
        <taxon>Squamata</taxon>
        <taxon>Bifurcata</taxon>
        <taxon>Unidentata</taxon>
        <taxon>Episquamata</taxon>
        <taxon>Toxicofera</taxon>
        <taxon>Iguania</taxon>
        <taxon>Phrynosomatidae</taxon>
        <taxon>Phrynosomatinae</taxon>
        <taxon>Phrynosoma</taxon>
    </lineage>
</organism>
<name>A0ABQ7T3U3_PHRPL</name>
<reference evidence="2 3" key="1">
    <citation type="journal article" date="2022" name="Gigascience">
        <title>A chromosome-level genome assembly and annotation of the desert horned lizard, Phrynosoma platyrhinos, provides insight into chromosomal rearrangements among reptiles.</title>
        <authorList>
            <person name="Koochekian N."/>
            <person name="Ascanio A."/>
            <person name="Farleigh K."/>
            <person name="Card D.C."/>
            <person name="Schield D.R."/>
            <person name="Castoe T.A."/>
            <person name="Jezkova T."/>
        </authorList>
    </citation>
    <scope>NUCLEOTIDE SEQUENCE [LARGE SCALE GENOMIC DNA]</scope>
    <source>
        <strain evidence="2">NK-2021</strain>
    </source>
</reference>
<keyword evidence="3" id="KW-1185">Reference proteome</keyword>
<proteinExistence type="predicted"/>
<dbReference type="Proteomes" id="UP000826234">
    <property type="component" value="Unassembled WGS sequence"/>
</dbReference>